<dbReference type="InterPro" id="IPR036259">
    <property type="entry name" value="MFS_trans_sf"/>
</dbReference>
<dbReference type="AlphaFoldDB" id="B0XD15"/>
<gene>
    <name evidence="8" type="primary">6051047</name>
    <name evidence="7" type="ORF">CpipJ_CPIJ017440</name>
</gene>
<dbReference type="InterPro" id="IPR005828">
    <property type="entry name" value="MFS_sugar_transport-like"/>
</dbReference>
<dbReference type="Proteomes" id="UP000002320">
    <property type="component" value="Unassembled WGS sequence"/>
</dbReference>
<feature type="transmembrane region" description="Helical" evidence="5">
    <location>
        <begin position="27"/>
        <end position="48"/>
    </location>
</feature>
<feature type="transmembrane region" description="Helical" evidence="5">
    <location>
        <begin position="688"/>
        <end position="710"/>
    </location>
</feature>
<keyword evidence="2 5" id="KW-0812">Transmembrane</keyword>
<dbReference type="InParanoid" id="B0XD15"/>
<dbReference type="EnsemblMetazoa" id="CPIJ017440-RA">
    <property type="protein sequence ID" value="CPIJ017440-PA"/>
    <property type="gene ID" value="CPIJ017440"/>
</dbReference>
<evidence type="ECO:0000256" key="4">
    <source>
        <dbReference type="ARBA" id="ARBA00023136"/>
    </source>
</evidence>
<sequence length="793" mass="89611">METDDAAFDGILEKVGNDGSFQRRFNVIFNVGAIMFASMSYMSIILALNKPPHNCHVPGMERFNISDVDAWRNLTLPKETDNKGVLSFSKCKMYNLTEDHFKVHYSEWSFQEKDEIACVHGYDYDRTYYDRTPITENDWVCDLGQRETNIFMYNRFGELVGTFIFGQLGDTLGRRPVFYFSVLIITAGRLISMFTASYYLVFSIAAVLGSLTANSIFQAPLIIAMEISKSERRGYISMMQCIGWTVGLCILPMVFWATRDWFWALMFTTIPIFLFIFIPQYLIESPRWLAQRGYYGRAMTQLRRIATVNGIRELAFDERTLEKLLSHRKVEKVYGMASLFSGWRMAKNTILIVASITYSTLVLLSARMEGNPFMNFLWLSAIELPAYKVGQILSDTLGRRLSNSIAFLVAALICVPYILIIRDSDYEILAIALTIAIKCCVSVSFFAVNLQSLEIYPTCLRQTGLAFAAISSNLFGIFGPYVVYLGAEYDVRYPFVVIGLLSLVGFLAAFFLPETLHQSLPESIEQAQRFGKEQSLWSLPKRPRKSASVELGRELEEARRLKETEAEGEGEKERIVVSITYFTLVLLSSRMDGNPFLNFLWQSAIELPAYKIGQMLSDSIGRRLSNSLAFMLATAISVPILFICRYAEYETITTVLTISIKLCVSINFFAVNLQSIEIYPTCLRQTGLAFAAIASNLFGVLGPYLVYLGTEYDVRIPFLAIGGLSALGAVCALLLPETLHQALPESIEQARKFGKNHRFFSLPKKPKQSTVKLGQELEEGKKLNGVYRDEDQA</sequence>
<evidence type="ECO:0000313" key="8">
    <source>
        <dbReference type="EnsemblMetazoa" id="CPIJ017440-PA"/>
    </source>
</evidence>
<dbReference type="STRING" id="7176.B0XD15"/>
<feature type="transmembrane region" description="Helical" evidence="5">
    <location>
        <begin position="261"/>
        <end position="283"/>
    </location>
</feature>
<organism>
    <name type="scientific">Culex quinquefasciatus</name>
    <name type="common">Southern house mosquito</name>
    <name type="synonym">Culex pungens</name>
    <dbReference type="NCBI Taxonomy" id="7176"/>
    <lineage>
        <taxon>Eukaryota</taxon>
        <taxon>Metazoa</taxon>
        <taxon>Ecdysozoa</taxon>
        <taxon>Arthropoda</taxon>
        <taxon>Hexapoda</taxon>
        <taxon>Insecta</taxon>
        <taxon>Pterygota</taxon>
        <taxon>Neoptera</taxon>
        <taxon>Endopterygota</taxon>
        <taxon>Diptera</taxon>
        <taxon>Nematocera</taxon>
        <taxon>Culicoidea</taxon>
        <taxon>Culicidae</taxon>
        <taxon>Culicinae</taxon>
        <taxon>Culicini</taxon>
        <taxon>Culex</taxon>
        <taxon>Culex</taxon>
    </lineage>
</organism>
<evidence type="ECO:0000313" key="7">
    <source>
        <dbReference type="EMBL" id="EDS45250.1"/>
    </source>
</evidence>
<keyword evidence="3 5" id="KW-1133">Transmembrane helix</keyword>
<dbReference type="KEGG" id="cqu:CpipJ_CPIJ017440"/>
<dbReference type="OMA" id="PITENDW"/>
<dbReference type="InterPro" id="IPR020846">
    <property type="entry name" value="MFS_dom"/>
</dbReference>
<protein>
    <submittedName>
        <fullName evidence="7 8">Mfs transporter</fullName>
    </submittedName>
</protein>
<dbReference type="Gene3D" id="1.20.1250.20">
    <property type="entry name" value="MFS general substrate transporter like domains"/>
    <property type="match status" value="2"/>
</dbReference>
<keyword evidence="4 5" id="KW-0472">Membrane</keyword>
<proteinExistence type="predicted"/>
<feature type="transmembrane region" description="Helical" evidence="5">
    <location>
        <begin position="177"/>
        <end position="194"/>
    </location>
</feature>
<dbReference type="VEuPathDB" id="VectorBase:CQUJHB002987"/>
<reference evidence="8" key="2">
    <citation type="submission" date="2020-05" db="UniProtKB">
        <authorList>
            <consortium name="EnsemblMetazoa"/>
        </authorList>
    </citation>
    <scope>IDENTIFICATION</scope>
    <source>
        <strain evidence="8">JHB</strain>
    </source>
</reference>
<feature type="transmembrane region" description="Helical" evidence="5">
    <location>
        <begin position="655"/>
        <end position="676"/>
    </location>
</feature>
<feature type="transmembrane region" description="Helical" evidence="5">
    <location>
        <begin position="716"/>
        <end position="735"/>
    </location>
</feature>
<evidence type="ECO:0000256" key="1">
    <source>
        <dbReference type="ARBA" id="ARBA00004141"/>
    </source>
</evidence>
<dbReference type="eggNOG" id="KOG0255">
    <property type="taxonomic scope" value="Eukaryota"/>
</dbReference>
<evidence type="ECO:0000313" key="9">
    <source>
        <dbReference type="Proteomes" id="UP000002320"/>
    </source>
</evidence>
<dbReference type="PROSITE" id="PS50850">
    <property type="entry name" value="MFS"/>
    <property type="match status" value="1"/>
</dbReference>
<evidence type="ECO:0000259" key="6">
    <source>
        <dbReference type="PROSITE" id="PS50850"/>
    </source>
</evidence>
<comment type="subcellular location">
    <subcellularLocation>
        <location evidence="1">Membrane</location>
        <topology evidence="1">Multi-pass membrane protein</topology>
    </subcellularLocation>
</comment>
<dbReference type="InterPro" id="IPR011701">
    <property type="entry name" value="MFS"/>
</dbReference>
<dbReference type="HOGENOM" id="CLU_001265_33_4_1"/>
<reference evidence="7" key="1">
    <citation type="submission" date="2007-03" db="EMBL/GenBank/DDBJ databases">
        <title>Annotation of Culex pipiens quinquefasciatus.</title>
        <authorList>
            <consortium name="The Broad Institute Genome Sequencing Platform"/>
            <person name="Atkinson P.W."/>
            <person name="Hemingway J."/>
            <person name="Christensen B.M."/>
            <person name="Higgs S."/>
            <person name="Kodira C."/>
            <person name="Hannick L."/>
            <person name="Megy K."/>
            <person name="O'Leary S."/>
            <person name="Pearson M."/>
            <person name="Haas B.J."/>
            <person name="Mauceli E."/>
            <person name="Wortman J.R."/>
            <person name="Lee N.H."/>
            <person name="Guigo R."/>
            <person name="Stanke M."/>
            <person name="Alvarado L."/>
            <person name="Amedeo P."/>
            <person name="Antoine C.H."/>
            <person name="Arensburger P."/>
            <person name="Bidwell S.L."/>
            <person name="Crawford M."/>
            <person name="Camaro F."/>
            <person name="Devon K."/>
            <person name="Engels R."/>
            <person name="Hammond M."/>
            <person name="Howarth C."/>
            <person name="Koehrsen M."/>
            <person name="Lawson D."/>
            <person name="Montgomery P."/>
            <person name="Nene V."/>
            <person name="Nusbaum C."/>
            <person name="Puiu D."/>
            <person name="Romero-Severson J."/>
            <person name="Severson D.W."/>
            <person name="Shumway M."/>
            <person name="Sisk P."/>
            <person name="Stolte C."/>
            <person name="Zeng Q."/>
            <person name="Eisenstadt E."/>
            <person name="Fraser-Liggett C."/>
            <person name="Strausberg R."/>
            <person name="Galagan J."/>
            <person name="Birren B."/>
            <person name="Collins F.H."/>
        </authorList>
    </citation>
    <scope>NUCLEOTIDE SEQUENCE [LARGE SCALE GENOMIC DNA]</scope>
    <source>
        <strain evidence="7">JHB</strain>
    </source>
</reference>
<keyword evidence="9" id="KW-1185">Reference proteome</keyword>
<dbReference type="GO" id="GO:0016020">
    <property type="term" value="C:membrane"/>
    <property type="evidence" value="ECO:0007669"/>
    <property type="project" value="UniProtKB-SubCell"/>
</dbReference>
<dbReference type="VEuPathDB" id="VectorBase:CPIJ017440"/>
<feature type="transmembrane region" description="Helical" evidence="5">
    <location>
        <begin position="200"/>
        <end position="223"/>
    </location>
</feature>
<dbReference type="OrthoDB" id="5296287at2759"/>
<dbReference type="PANTHER" id="PTHR24064">
    <property type="entry name" value="SOLUTE CARRIER FAMILY 22 MEMBER"/>
    <property type="match status" value="1"/>
</dbReference>
<feature type="transmembrane region" description="Helical" evidence="5">
    <location>
        <begin position="465"/>
        <end position="487"/>
    </location>
</feature>
<evidence type="ECO:0000256" key="5">
    <source>
        <dbReference type="SAM" id="Phobius"/>
    </source>
</evidence>
<evidence type="ECO:0000256" key="3">
    <source>
        <dbReference type="ARBA" id="ARBA00022989"/>
    </source>
</evidence>
<dbReference type="SUPFAM" id="SSF103473">
    <property type="entry name" value="MFS general substrate transporter"/>
    <property type="match status" value="2"/>
</dbReference>
<name>B0XD15_CULQU</name>
<dbReference type="Pfam" id="PF00083">
    <property type="entry name" value="Sugar_tr"/>
    <property type="match status" value="1"/>
</dbReference>
<feature type="transmembrane region" description="Helical" evidence="5">
    <location>
        <begin position="235"/>
        <end position="255"/>
    </location>
</feature>
<dbReference type="GO" id="GO:0022857">
    <property type="term" value="F:transmembrane transporter activity"/>
    <property type="evidence" value="ECO:0007669"/>
    <property type="project" value="InterPro"/>
</dbReference>
<accession>B0XD15</accession>
<dbReference type="EMBL" id="DS232734">
    <property type="protein sequence ID" value="EDS45250.1"/>
    <property type="molecule type" value="Genomic_DNA"/>
</dbReference>
<feature type="domain" description="Major facilitator superfamily (MFS) profile" evidence="6">
    <location>
        <begin position="109"/>
        <end position="517"/>
    </location>
</feature>
<evidence type="ECO:0000256" key="2">
    <source>
        <dbReference type="ARBA" id="ARBA00022692"/>
    </source>
</evidence>
<feature type="transmembrane region" description="Helical" evidence="5">
    <location>
        <begin position="493"/>
        <end position="512"/>
    </location>
</feature>
<feature type="transmembrane region" description="Helical" evidence="5">
    <location>
        <begin position="401"/>
        <end position="422"/>
    </location>
</feature>
<feature type="transmembrane region" description="Helical" evidence="5">
    <location>
        <begin position="624"/>
        <end position="643"/>
    </location>
</feature>
<feature type="transmembrane region" description="Helical" evidence="5">
    <location>
        <begin position="428"/>
        <end position="453"/>
    </location>
</feature>
<dbReference type="Pfam" id="PF07690">
    <property type="entry name" value="MFS_1"/>
    <property type="match status" value="1"/>
</dbReference>